<dbReference type="InterPro" id="IPR018392">
    <property type="entry name" value="LysM"/>
</dbReference>
<dbReference type="InParanoid" id="A0A146GA25"/>
<feature type="compositionally biased region" description="Basic residues" evidence="1">
    <location>
        <begin position="1"/>
        <end position="16"/>
    </location>
</feature>
<sequence length="305" mass="31858">MKMKKVVRMPLRRAPQRPRPQAAQPMRARTATVDEAYDDEEEDYGGEAEPNMKFSHAVVVVLALHLIAVGGIFAFNSIKAKQTADSKTGKAAAVSSASSTAASENEPEVAPADVPAQAASAPVKPQNLDSWIGRSHTVQAGETLSRIAAQYKVTVSAIEKANEITSYSTLVVGQVLKIPPTGAPETKQTAPASTAKHEAAPVKAPAATGTISSATRPTTTATTAAITTAETSKPAPATKAEAETDTPGAHGTASGDVYTVAKGDNPYSIAKKLHVSYSDLLSVNEIKDPTKIQIGQRLKIPAKKN</sequence>
<feature type="region of interest" description="Disordered" evidence="1">
    <location>
        <begin position="98"/>
        <end position="122"/>
    </location>
</feature>
<comment type="caution">
    <text evidence="4">The sequence shown here is derived from an EMBL/GenBank/DDBJ whole genome shotgun (WGS) entry which is preliminary data.</text>
</comment>
<keyword evidence="2" id="KW-0472">Membrane</keyword>
<dbReference type="EMBL" id="BDCO01000002">
    <property type="protein sequence ID" value="GAT34310.1"/>
    <property type="molecule type" value="Genomic_DNA"/>
</dbReference>
<gene>
    <name evidence="4" type="ORF">TSACC_22735</name>
</gene>
<dbReference type="CDD" id="cd00118">
    <property type="entry name" value="LysM"/>
    <property type="match status" value="2"/>
</dbReference>
<organism evidence="4 5">
    <name type="scientific">Terrimicrobium sacchariphilum</name>
    <dbReference type="NCBI Taxonomy" id="690879"/>
    <lineage>
        <taxon>Bacteria</taxon>
        <taxon>Pseudomonadati</taxon>
        <taxon>Verrucomicrobiota</taxon>
        <taxon>Terrimicrobiia</taxon>
        <taxon>Terrimicrobiales</taxon>
        <taxon>Terrimicrobiaceae</taxon>
        <taxon>Terrimicrobium</taxon>
    </lineage>
</organism>
<dbReference type="PANTHER" id="PTHR33734">
    <property type="entry name" value="LYSM DOMAIN-CONTAINING GPI-ANCHORED PROTEIN 2"/>
    <property type="match status" value="1"/>
</dbReference>
<dbReference type="Pfam" id="PF01476">
    <property type="entry name" value="LysM"/>
    <property type="match status" value="2"/>
</dbReference>
<dbReference type="Gene3D" id="3.10.350.10">
    <property type="entry name" value="LysM domain"/>
    <property type="match status" value="2"/>
</dbReference>
<dbReference type="OrthoDB" id="9783944at2"/>
<feature type="region of interest" description="Disordered" evidence="1">
    <location>
        <begin position="182"/>
        <end position="257"/>
    </location>
</feature>
<evidence type="ECO:0000313" key="5">
    <source>
        <dbReference type="Proteomes" id="UP000076023"/>
    </source>
</evidence>
<dbReference type="STRING" id="690879.TSACC_22735"/>
<evidence type="ECO:0000256" key="1">
    <source>
        <dbReference type="SAM" id="MobiDB-lite"/>
    </source>
</evidence>
<keyword evidence="5" id="KW-1185">Reference proteome</keyword>
<feature type="transmembrane region" description="Helical" evidence="2">
    <location>
        <begin position="57"/>
        <end position="78"/>
    </location>
</feature>
<dbReference type="InterPro" id="IPR036779">
    <property type="entry name" value="LysM_dom_sf"/>
</dbReference>
<feature type="compositionally biased region" description="Low complexity" evidence="1">
    <location>
        <begin position="17"/>
        <end position="31"/>
    </location>
</feature>
<name>A0A146GA25_TERSA</name>
<evidence type="ECO:0000259" key="3">
    <source>
        <dbReference type="PROSITE" id="PS51782"/>
    </source>
</evidence>
<dbReference type="Proteomes" id="UP000076023">
    <property type="component" value="Unassembled WGS sequence"/>
</dbReference>
<keyword evidence="2" id="KW-1133">Transmembrane helix</keyword>
<feature type="region of interest" description="Disordered" evidence="1">
    <location>
        <begin position="1"/>
        <end position="33"/>
    </location>
</feature>
<dbReference type="GO" id="GO:0008932">
    <property type="term" value="F:lytic endotransglycosylase activity"/>
    <property type="evidence" value="ECO:0007669"/>
    <property type="project" value="TreeGrafter"/>
</dbReference>
<dbReference type="PROSITE" id="PS51782">
    <property type="entry name" value="LYSM"/>
    <property type="match status" value="2"/>
</dbReference>
<proteinExistence type="predicted"/>
<evidence type="ECO:0000256" key="2">
    <source>
        <dbReference type="SAM" id="Phobius"/>
    </source>
</evidence>
<evidence type="ECO:0000313" key="4">
    <source>
        <dbReference type="EMBL" id="GAT34310.1"/>
    </source>
</evidence>
<feature type="domain" description="LysM" evidence="3">
    <location>
        <begin position="256"/>
        <end position="300"/>
    </location>
</feature>
<reference evidence="5" key="1">
    <citation type="journal article" date="2017" name="Genome Announc.">
        <title>Draft Genome Sequence of Terrimicrobium sacchariphilum NM-5T, a Facultative Anaerobic Soil Bacterium of the Class Spartobacteria.</title>
        <authorList>
            <person name="Qiu Y.L."/>
            <person name="Tourlousse D.M."/>
            <person name="Matsuura N."/>
            <person name="Ohashi A."/>
            <person name="Sekiguchi Y."/>
        </authorList>
    </citation>
    <scope>NUCLEOTIDE SEQUENCE [LARGE SCALE GENOMIC DNA]</scope>
    <source>
        <strain evidence="5">NM-5</strain>
    </source>
</reference>
<keyword evidence="2" id="KW-0812">Transmembrane</keyword>
<dbReference type="SUPFAM" id="SSF54106">
    <property type="entry name" value="LysM domain"/>
    <property type="match status" value="2"/>
</dbReference>
<dbReference type="PANTHER" id="PTHR33734:SF22">
    <property type="entry name" value="MEMBRANE-BOUND LYTIC MUREIN TRANSGLYCOSYLASE D"/>
    <property type="match status" value="1"/>
</dbReference>
<dbReference type="AlphaFoldDB" id="A0A146GA25"/>
<feature type="compositionally biased region" description="Low complexity" evidence="1">
    <location>
        <begin position="208"/>
        <end position="232"/>
    </location>
</feature>
<accession>A0A146GA25</accession>
<feature type="domain" description="LysM" evidence="3">
    <location>
        <begin position="134"/>
        <end position="178"/>
    </location>
</feature>
<dbReference type="SMART" id="SM00257">
    <property type="entry name" value="LysM"/>
    <property type="match status" value="2"/>
</dbReference>
<protein>
    <submittedName>
        <fullName evidence="4">LysM domain-containing protein</fullName>
    </submittedName>
</protein>